<dbReference type="EMBL" id="CP126653">
    <property type="protein sequence ID" value="WJZ89241.1"/>
    <property type="molecule type" value="Genomic_DNA"/>
</dbReference>
<accession>A0ABY9C2M5</accession>
<dbReference type="PANTHER" id="PTHR11777">
    <property type="entry name" value="ALANYL-TRNA SYNTHETASE"/>
    <property type="match status" value="1"/>
</dbReference>
<keyword evidence="4" id="KW-1185">Reference proteome</keyword>
<dbReference type="PANTHER" id="PTHR11777:SF9">
    <property type="entry name" value="ALANINE--TRNA LIGASE, CYTOPLASMIC"/>
    <property type="match status" value="1"/>
</dbReference>
<evidence type="ECO:0000256" key="1">
    <source>
        <dbReference type="SAM" id="Phobius"/>
    </source>
</evidence>
<dbReference type="Pfam" id="PF01411">
    <property type="entry name" value="tRNA-synt_2c"/>
    <property type="match status" value="1"/>
</dbReference>
<name>A0ABY9C2M5_VITVI</name>
<dbReference type="InterPro" id="IPR050058">
    <property type="entry name" value="Ala-tRNA_ligase"/>
</dbReference>
<reference evidence="3 4" key="1">
    <citation type="journal article" date="2023" name="Hortic Res">
        <title>The complete reference genome for grapevine (Vitis vinifera L.) genetics and breeding.</title>
        <authorList>
            <person name="Shi X."/>
            <person name="Cao S."/>
            <person name="Wang X."/>
            <person name="Huang S."/>
            <person name="Wang Y."/>
            <person name="Liu Z."/>
            <person name="Liu W."/>
            <person name="Leng X."/>
            <person name="Peng Y."/>
            <person name="Wang N."/>
            <person name="Wang Y."/>
            <person name="Ma Z."/>
            <person name="Xu X."/>
            <person name="Zhang F."/>
            <person name="Xue H."/>
            <person name="Zhong H."/>
            <person name="Wang Y."/>
            <person name="Zhang K."/>
            <person name="Velt A."/>
            <person name="Avia K."/>
            <person name="Holtgrawe D."/>
            <person name="Grimplet J."/>
            <person name="Matus J.T."/>
            <person name="Ware D."/>
            <person name="Wu X."/>
            <person name="Wang H."/>
            <person name="Liu C."/>
            <person name="Fang Y."/>
            <person name="Rustenholz C."/>
            <person name="Cheng Z."/>
            <person name="Xiao H."/>
            <person name="Zhou Y."/>
        </authorList>
    </citation>
    <scope>NUCLEOTIDE SEQUENCE [LARGE SCALE GENOMIC DNA]</scope>
    <source>
        <strain evidence="4">cv. Pinot noir / PN40024</strain>
        <tissue evidence="3">Leaf</tissue>
    </source>
</reference>
<feature type="domain" description="Alanyl-tRNA synthetase class IIc N-terminal" evidence="2">
    <location>
        <begin position="33"/>
        <end position="84"/>
    </location>
</feature>
<dbReference type="InterPro" id="IPR018162">
    <property type="entry name" value="Ala-tRNA-ligase_IIc_anticod-bd"/>
</dbReference>
<evidence type="ECO:0000259" key="2">
    <source>
        <dbReference type="Pfam" id="PF01411"/>
    </source>
</evidence>
<evidence type="ECO:0000313" key="4">
    <source>
        <dbReference type="Proteomes" id="UP001227230"/>
    </source>
</evidence>
<keyword evidence="1" id="KW-0472">Membrane</keyword>
<organism evidence="3 4">
    <name type="scientific">Vitis vinifera</name>
    <name type="common">Grape</name>
    <dbReference type="NCBI Taxonomy" id="29760"/>
    <lineage>
        <taxon>Eukaryota</taxon>
        <taxon>Viridiplantae</taxon>
        <taxon>Streptophyta</taxon>
        <taxon>Embryophyta</taxon>
        <taxon>Tracheophyta</taxon>
        <taxon>Spermatophyta</taxon>
        <taxon>Magnoliopsida</taxon>
        <taxon>eudicotyledons</taxon>
        <taxon>Gunneridae</taxon>
        <taxon>Pentapetalae</taxon>
        <taxon>rosids</taxon>
        <taxon>Vitales</taxon>
        <taxon>Vitaceae</taxon>
        <taxon>Viteae</taxon>
        <taxon>Vitis</taxon>
    </lineage>
</organism>
<proteinExistence type="predicted"/>
<dbReference type="Proteomes" id="UP001227230">
    <property type="component" value="Chromosome 6"/>
</dbReference>
<dbReference type="SUPFAM" id="SSF101353">
    <property type="entry name" value="Putative anticodon-binding domain of alanyl-tRNA synthetase (AlaRS)"/>
    <property type="match status" value="1"/>
</dbReference>
<keyword evidence="1" id="KW-0812">Transmembrane</keyword>
<gene>
    <name evidence="3" type="ORF">VitviT2T_008470</name>
</gene>
<dbReference type="InterPro" id="IPR018164">
    <property type="entry name" value="Ala-tRNA-synth_IIc_N"/>
</dbReference>
<feature type="transmembrane region" description="Helical" evidence="1">
    <location>
        <begin position="6"/>
        <end position="25"/>
    </location>
</feature>
<keyword evidence="1" id="KW-1133">Transmembrane helix</keyword>
<sequence>MDIDSLFYLVLEIIYADYFLIINFIHDYLIYFVSNEDCEYVLRRILRRAVNYGSEVLKAQEGFFNSLVNIVVKVMGDVFPKLKQ</sequence>
<evidence type="ECO:0000313" key="3">
    <source>
        <dbReference type="EMBL" id="WJZ89241.1"/>
    </source>
</evidence>
<protein>
    <recommendedName>
        <fullName evidence="2">Alanyl-tRNA synthetase class IIc N-terminal domain-containing protein</fullName>
    </recommendedName>
</protein>